<dbReference type="WBParaSite" id="MCU_006251-RC">
    <property type="protein sequence ID" value="MCU_006251-RC"/>
    <property type="gene ID" value="MCU_006251"/>
</dbReference>
<dbReference type="InterPro" id="IPR037277">
    <property type="entry name" value="Granulin_sf"/>
</dbReference>
<accession>A0A5K3FAE2</accession>
<feature type="chain" id="PRO_5024281905" evidence="5">
    <location>
        <begin position="21"/>
        <end position="581"/>
    </location>
</feature>
<feature type="domain" description="Granulins" evidence="6">
    <location>
        <begin position="210"/>
        <end position="223"/>
    </location>
</feature>
<dbReference type="AlphaFoldDB" id="A0A5K3FAE2"/>
<dbReference type="GO" id="GO:0005576">
    <property type="term" value="C:extracellular region"/>
    <property type="evidence" value="ECO:0007669"/>
    <property type="project" value="UniProtKB-SubCell"/>
</dbReference>
<evidence type="ECO:0000256" key="4">
    <source>
        <dbReference type="ARBA" id="ARBA00023157"/>
    </source>
</evidence>
<evidence type="ECO:0000256" key="5">
    <source>
        <dbReference type="SAM" id="SignalP"/>
    </source>
</evidence>
<feature type="domain" description="Granulins" evidence="6">
    <location>
        <begin position="140"/>
        <end position="153"/>
    </location>
</feature>
<dbReference type="PANTHER" id="PTHR12274:SF3">
    <property type="entry name" value="PROGRANULIN"/>
    <property type="match status" value="1"/>
</dbReference>
<feature type="domain" description="Granulins" evidence="6">
    <location>
        <begin position="380"/>
        <end position="393"/>
    </location>
</feature>
<keyword evidence="5" id="KW-0732">Signal</keyword>
<dbReference type="PANTHER" id="PTHR12274">
    <property type="entry name" value="GRANULIN"/>
    <property type="match status" value="1"/>
</dbReference>
<proteinExistence type="inferred from homology"/>
<dbReference type="SMART" id="SM00277">
    <property type="entry name" value="GRAN"/>
    <property type="match status" value="7"/>
</dbReference>
<feature type="signal peptide" evidence="5">
    <location>
        <begin position="1"/>
        <end position="20"/>
    </location>
</feature>
<sequence>MKSVLVLLCAVLAVQANVAADQCSNLCASGVCCAGANGSTLCCPVSDGVCCSSGETCCPKGTVCNLSGSCTSMGSGIFPLLNFITNLFPSTQVSTELSATAPITNMVKNLTHLSCSPSSTPCDVRNGGVSCCPFENGVCCEDDDHCCPSGYICDVTSKSCLLSPPPKPEAPADETNNCPLEESGCLETDTCCVMFDGTKGCCPYQDADCCADGVHCCPNGTRCNAASDGCEPAGGPWINPFLPGYTKNGWQKYEGKSADAGDAAFANSTAPKAVCPDKNRCPDTATCCKTKSGDYGCCPFENAVCCNDREHCCPHGFTCDVKHQRCRKPRDAVAHTAPTVSADDRVMCDDSTFCQGPNATCCRGADGGWACCPLLRAVFCADQEHCCPDGYSCDPLGFCVDALNDAPPEFLPWRSKVPAQQFPIQGVRCDDGVTTCPDNTTCCQMPDSSYGCCFIPRAVCCSDHLHCCPEHHHCNPAQSLCVPDAGGEPTPWLLKAPGWRSAPPPPPPQVRVCGGPGGRLGCPLTSTCCPSNGDFACCPFENGVCCPNRSHCCPSGYTCEAGGKCLATEEAGKLIDAQSQP</sequence>
<evidence type="ECO:0000256" key="1">
    <source>
        <dbReference type="ARBA" id="ARBA00004613"/>
    </source>
</evidence>
<dbReference type="Pfam" id="PF00396">
    <property type="entry name" value="Granulin"/>
    <property type="match status" value="7"/>
</dbReference>
<evidence type="ECO:0000313" key="7">
    <source>
        <dbReference type="WBParaSite" id="MCU_006251-RC"/>
    </source>
</evidence>
<comment type="subcellular location">
    <subcellularLocation>
        <location evidence="1">Secreted</location>
    </subcellularLocation>
</comment>
<dbReference type="PROSITE" id="PS00799">
    <property type="entry name" value="GRANULINS"/>
    <property type="match status" value="5"/>
</dbReference>
<protein>
    <submittedName>
        <fullName evidence="7">Granulin</fullName>
    </submittedName>
</protein>
<feature type="domain" description="Granulins" evidence="6">
    <location>
        <begin position="306"/>
        <end position="319"/>
    </location>
</feature>
<keyword evidence="4" id="KW-1015">Disulfide bond</keyword>
<feature type="domain" description="Granulins" evidence="6">
    <location>
        <begin position="461"/>
        <end position="474"/>
    </location>
</feature>
<dbReference type="Gene3D" id="2.10.25.160">
    <property type="entry name" value="Granulin"/>
    <property type="match status" value="7"/>
</dbReference>
<evidence type="ECO:0000259" key="6">
    <source>
        <dbReference type="PROSITE" id="PS00799"/>
    </source>
</evidence>
<evidence type="ECO:0000256" key="2">
    <source>
        <dbReference type="ARBA" id="ARBA00010093"/>
    </source>
</evidence>
<dbReference type="SUPFAM" id="SSF57277">
    <property type="entry name" value="Granulin repeat"/>
    <property type="match status" value="3"/>
</dbReference>
<dbReference type="InterPro" id="IPR039036">
    <property type="entry name" value="Granulin_fam"/>
</dbReference>
<keyword evidence="3" id="KW-0964">Secreted</keyword>
<dbReference type="InterPro" id="IPR000118">
    <property type="entry name" value="Granulin"/>
</dbReference>
<name>A0A5K3FAE2_MESCO</name>
<organism evidence="7">
    <name type="scientific">Mesocestoides corti</name>
    <name type="common">Flatworm</name>
    <dbReference type="NCBI Taxonomy" id="53468"/>
    <lineage>
        <taxon>Eukaryota</taxon>
        <taxon>Metazoa</taxon>
        <taxon>Spiralia</taxon>
        <taxon>Lophotrochozoa</taxon>
        <taxon>Platyhelminthes</taxon>
        <taxon>Cestoda</taxon>
        <taxon>Eucestoda</taxon>
        <taxon>Cyclophyllidea</taxon>
        <taxon>Mesocestoididae</taxon>
        <taxon>Mesocestoides</taxon>
    </lineage>
</organism>
<reference evidence="7" key="1">
    <citation type="submission" date="2019-11" db="UniProtKB">
        <authorList>
            <consortium name="WormBaseParasite"/>
        </authorList>
    </citation>
    <scope>IDENTIFICATION</scope>
</reference>
<evidence type="ECO:0000256" key="3">
    <source>
        <dbReference type="ARBA" id="ARBA00022525"/>
    </source>
</evidence>
<comment type="similarity">
    <text evidence="2">Belongs to the granulin family.</text>
</comment>